<dbReference type="PANTHER" id="PTHR30217:SF10">
    <property type="entry name" value="23S RRNA 5-HYDROXYCYTIDINE C2501 SYNTHASE"/>
    <property type="match status" value="1"/>
</dbReference>
<dbReference type="AlphaFoldDB" id="A0AAE3K0E8"/>
<dbReference type="EMBL" id="JALEMU010000099">
    <property type="protein sequence ID" value="MCI5755895.1"/>
    <property type="molecule type" value="Genomic_DNA"/>
</dbReference>
<evidence type="ECO:0000313" key="2">
    <source>
        <dbReference type="Proteomes" id="UP001139365"/>
    </source>
</evidence>
<dbReference type="InterPro" id="IPR051454">
    <property type="entry name" value="RNA/ubiquinone_mod_enzymes"/>
</dbReference>
<comment type="caution">
    <text evidence="1">The sequence shown here is derived from an EMBL/GenBank/DDBJ whole genome shotgun (WGS) entry which is preliminary data.</text>
</comment>
<proteinExistence type="predicted"/>
<dbReference type="InterPro" id="IPR001539">
    <property type="entry name" value="Peptidase_U32"/>
</dbReference>
<accession>A0AAE3K0E8</accession>
<name>A0AAE3K0E8_9BACT</name>
<dbReference type="Proteomes" id="UP001139365">
    <property type="component" value="Unassembled WGS sequence"/>
</dbReference>
<gene>
    <name evidence="1" type="ORF">MR241_06320</name>
</gene>
<reference evidence="1 2" key="1">
    <citation type="submission" date="2022-03" db="EMBL/GenBank/DDBJ databases">
        <title>Metagenome-assembled genomes from swine fecal metagenomes.</title>
        <authorList>
            <person name="Holman D.B."/>
            <person name="Kommadath A."/>
        </authorList>
    </citation>
    <scope>NUCLEOTIDE SEQUENCE [LARGE SCALE GENOMIC DNA]</scope>
    <source>
        <strain evidence="1">SUG147</strain>
    </source>
</reference>
<dbReference type="Pfam" id="PF01136">
    <property type="entry name" value="Peptidase_U32"/>
    <property type="match status" value="1"/>
</dbReference>
<sequence>MKKDLPELLSPCGSREALEAAAEGGADAVYFGGTMLNARMNAKNFDRDGLAAAVSFCHAKGIRAYVTLNTQIYDRELKSALEYADFLRRAGADALIVADPGLAVLIKKYLPGTELHASTQMTVHSTEGAKLLYGSGFSRVVAARELSFDNIKSLCSGSPAEVELFVHGAICVSCSGQCLMSAMLGGRSGNRGECAQPCRMSYNGGYPLSLKDMCLAGHIPELISSGVRSLKIEGRMKSPAYVYGVTKIYRRLLDEGRNATRDEMNELSRLFSRGGFTDGYFTGRISGDMLGVRSGKDISDSRSAGSFHASKKPDCQAVIDTAPAALPEKLPFPKKKPAEKPITTARFRSASQIPDSHDLAHVYLPLSKYESIADGVLLPPVIFDSELDAVKGRLETAVKKGARHIMICNVGQLNIASEFGLIPHGDHRFNVFNAFSAEFFASLGGLESLILSAELTLPQIRDIYFDGSTLKGAITYGRYPLMLLEKPVGKASLRDTRGAVFPVLPEDSRDILYNSVPLYMADQTDRLDKAGIEERHMIFSDESRGDVMKVLFAYRHGVIPKEPVRRLK</sequence>
<dbReference type="PROSITE" id="PS01276">
    <property type="entry name" value="PEPTIDASE_U32"/>
    <property type="match status" value="1"/>
</dbReference>
<organism evidence="1 2">
    <name type="scientific">Candidatus Colimorpha enterica</name>
    <dbReference type="NCBI Taxonomy" id="3083063"/>
    <lineage>
        <taxon>Bacteria</taxon>
        <taxon>Pseudomonadati</taxon>
        <taxon>Bacteroidota</taxon>
        <taxon>Bacteroidia</taxon>
        <taxon>Bacteroidales</taxon>
        <taxon>Candidatus Colimorpha</taxon>
    </lineage>
</organism>
<protein>
    <submittedName>
        <fullName evidence="1">U32 family peptidase</fullName>
    </submittedName>
</protein>
<dbReference type="PANTHER" id="PTHR30217">
    <property type="entry name" value="PEPTIDASE U32 FAMILY"/>
    <property type="match status" value="1"/>
</dbReference>
<evidence type="ECO:0000313" key="1">
    <source>
        <dbReference type="EMBL" id="MCI5755895.1"/>
    </source>
</evidence>